<dbReference type="Gene3D" id="3.40.50.620">
    <property type="entry name" value="HUPs"/>
    <property type="match status" value="2"/>
</dbReference>
<dbReference type="NCBIfam" id="NF000540">
    <property type="entry name" value="alt_ValS"/>
    <property type="match status" value="1"/>
</dbReference>
<dbReference type="InterPro" id="IPR002303">
    <property type="entry name" value="Valyl-tRNA_ligase"/>
</dbReference>
<evidence type="ECO:0000256" key="3">
    <source>
        <dbReference type="ARBA" id="ARBA00022741"/>
    </source>
</evidence>
<keyword evidence="4 8" id="KW-0067">ATP-binding</keyword>
<accession>A0A1H1LSG5</accession>
<dbReference type="InterPro" id="IPR002300">
    <property type="entry name" value="aa-tRNA-synth_Ia"/>
</dbReference>
<keyword evidence="3 8" id="KW-0547">Nucleotide-binding</keyword>
<organism evidence="12 13">
    <name type="scientific">Nocardioides scoriae</name>
    <dbReference type="NCBI Taxonomy" id="642780"/>
    <lineage>
        <taxon>Bacteria</taxon>
        <taxon>Bacillati</taxon>
        <taxon>Actinomycetota</taxon>
        <taxon>Actinomycetes</taxon>
        <taxon>Propionibacteriales</taxon>
        <taxon>Nocardioidaceae</taxon>
        <taxon>Nocardioides</taxon>
    </lineage>
</organism>
<dbReference type="OrthoDB" id="9810365at2"/>
<dbReference type="CDD" id="cd07962">
    <property type="entry name" value="Anticodon_Ia_Val"/>
    <property type="match status" value="1"/>
</dbReference>
<keyword evidence="13" id="KW-1185">Reference proteome</keyword>
<feature type="short sequence motif" description="'KMSKS' region" evidence="8">
    <location>
        <begin position="593"/>
        <end position="597"/>
    </location>
</feature>
<feature type="compositionally biased region" description="Basic and acidic residues" evidence="9">
    <location>
        <begin position="474"/>
        <end position="487"/>
    </location>
</feature>
<dbReference type="SUPFAM" id="SSF52374">
    <property type="entry name" value="Nucleotidylyl transferase"/>
    <property type="match status" value="1"/>
</dbReference>
<dbReference type="HAMAP" id="MF_02005">
    <property type="entry name" value="Val_tRNA_synth_type2"/>
    <property type="match status" value="1"/>
</dbReference>
<dbReference type="PANTHER" id="PTHR11946">
    <property type="entry name" value="VALYL-TRNA SYNTHETASES"/>
    <property type="match status" value="1"/>
</dbReference>
<dbReference type="GO" id="GO:0004832">
    <property type="term" value="F:valine-tRNA ligase activity"/>
    <property type="evidence" value="ECO:0007669"/>
    <property type="project" value="UniProtKB-UniRule"/>
</dbReference>
<dbReference type="InterPro" id="IPR048044">
    <property type="entry name" value="Valyl-tRNA_ligase_actino"/>
</dbReference>
<dbReference type="AlphaFoldDB" id="A0A1H1LSG5"/>
<evidence type="ECO:0000256" key="7">
    <source>
        <dbReference type="ARBA" id="ARBA00047552"/>
    </source>
</evidence>
<keyword evidence="5 8" id="KW-0648">Protein biosynthesis</keyword>
<keyword evidence="2 8" id="KW-0436">Ligase</keyword>
<dbReference type="NCBIfam" id="NF009687">
    <property type="entry name" value="PRK13208.1"/>
    <property type="match status" value="1"/>
</dbReference>
<evidence type="ECO:0000256" key="6">
    <source>
        <dbReference type="ARBA" id="ARBA00023146"/>
    </source>
</evidence>
<feature type="binding site" evidence="8">
    <location>
        <position position="596"/>
    </location>
    <ligand>
        <name>ATP</name>
        <dbReference type="ChEBI" id="CHEBI:30616"/>
    </ligand>
</feature>
<dbReference type="InterPro" id="IPR009080">
    <property type="entry name" value="tRNAsynth_Ia_anticodon-bd"/>
</dbReference>
<dbReference type="Gene3D" id="3.90.740.10">
    <property type="entry name" value="Valyl/Leucyl/Isoleucyl-tRNA synthetase, editing domain"/>
    <property type="match status" value="1"/>
</dbReference>
<evidence type="ECO:0000256" key="4">
    <source>
        <dbReference type="ARBA" id="ARBA00022840"/>
    </source>
</evidence>
<evidence type="ECO:0000256" key="9">
    <source>
        <dbReference type="SAM" id="MobiDB-lite"/>
    </source>
</evidence>
<dbReference type="GO" id="GO:0002161">
    <property type="term" value="F:aminoacyl-tRNA deacylase activity"/>
    <property type="evidence" value="ECO:0007669"/>
    <property type="project" value="InterPro"/>
</dbReference>
<keyword evidence="6 8" id="KW-0030">Aminoacyl-tRNA synthetase</keyword>
<dbReference type="PROSITE" id="PS00178">
    <property type="entry name" value="AA_TRNA_LIGASE_I"/>
    <property type="match status" value="1"/>
</dbReference>
<comment type="subunit">
    <text evidence="8">Monomer.</text>
</comment>
<dbReference type="Proteomes" id="UP000198859">
    <property type="component" value="Chromosome I"/>
</dbReference>
<gene>
    <name evidence="8" type="primary">valS</name>
    <name evidence="12" type="ORF">SAMN04488570_0345</name>
</gene>
<feature type="domain" description="Aminoacyl-tRNA synthetase class Ia" evidence="10">
    <location>
        <begin position="33"/>
        <end position="625"/>
    </location>
</feature>
<dbReference type="InterPro" id="IPR014729">
    <property type="entry name" value="Rossmann-like_a/b/a_fold"/>
</dbReference>
<evidence type="ECO:0000313" key="13">
    <source>
        <dbReference type="Proteomes" id="UP000198859"/>
    </source>
</evidence>
<dbReference type="SUPFAM" id="SSF47323">
    <property type="entry name" value="Anticodon-binding domain of a subclass of class I aminoacyl-tRNA synthetases"/>
    <property type="match status" value="1"/>
</dbReference>
<dbReference type="Pfam" id="PF00133">
    <property type="entry name" value="tRNA-synt_1"/>
    <property type="match status" value="1"/>
</dbReference>
<dbReference type="EC" id="6.1.1.9" evidence="8"/>
<feature type="region of interest" description="Disordered" evidence="9">
    <location>
        <begin position="472"/>
        <end position="512"/>
    </location>
</feature>
<feature type="domain" description="Methionyl/Valyl/Leucyl/Isoleucyl-tRNA synthetase anticodon-binding" evidence="11">
    <location>
        <begin position="672"/>
        <end position="816"/>
    </location>
</feature>
<sequence>MTSPASTDPTTTTATPAVAVPDKAALEGLEATWSQRWKADDTYAFDRTRPRSEVYSIDTPPPTVSGSLHVGHVFSYTHTDLVARYQRMRGKSVFYPMGWDDNGLPTERRVQNYFGVRCDPSLPYDADFTPPEKPDPKRQVPISRPNFIALCERLVEEDEQVFEQLWRTLGLSVDWKQHYTTIGPKAQRVSQRAFLRNFARGEAYLQEAPTLWDVTFQTAVAQAELEAREYAGAYHRVGFHAPDGPVHVETTRPELIASVVALIAHPDDERYQSLFGTTVTSPVFGVEIPVLAHPAAEPDKGSGLVMCCTFGDLTDVTWWRELQLPVRTVIGRDGRLTRETPAWLAAPAAAAAYDELAGKTTFSAREAMVALLRASGDLEGEPRPTQRMANFYEKGDKPLEIVATRQWYVTNGGRSAELRGEMLERGAEITWVPNHMKHRFDNWVGGLNGDWLISRQRFFGIPFPVWYPLDGEGEPDHDHPLLPREDQLPVDPSTQAPSGYDEDQRGKPGGFVGDPDVMDTWATSSLTPQIAGGWEEDPDLFERVFPMDLATQAHDIIRTWLFSRVVRAHFENHASPWSHALISGFIVDPDRKKMSKSKGNVVVPSEVLDKYGADAVRWRAAMARPGLDSPFDETQMKVGRRLALKVLNVAKFVLGSVGATAVDPATVTAPVDRSLLTRLGTTVTEATRAFDAYDYTTALETTEKFFWDFCDDFVELVKERAYGDESDPDTASARAALATALHVQLRLLAPFLPYATEEVWSWWQQGSVHLSAWPTTSELGDAASGDAAVLDAVAAVLAGVRGAKSTAKVGMRTPVEHARVTGSEPALAAVRSAERDLRAVGSITGELELVPGTGEVTVEATLGEPPPKR</sequence>
<dbReference type="SUPFAM" id="SSF50677">
    <property type="entry name" value="ValRS/IleRS/LeuRS editing domain"/>
    <property type="match status" value="1"/>
</dbReference>
<dbReference type="InterPro" id="IPR001412">
    <property type="entry name" value="aa-tRNA-synth_I_CS"/>
</dbReference>
<dbReference type="GO" id="GO:0006438">
    <property type="term" value="P:valyl-tRNA aminoacylation"/>
    <property type="evidence" value="ECO:0007669"/>
    <property type="project" value="UniProtKB-UniRule"/>
</dbReference>
<dbReference type="RefSeq" id="WP_091725377.1">
    <property type="nucleotide sequence ID" value="NZ_LT629757.1"/>
</dbReference>
<dbReference type="InterPro" id="IPR033705">
    <property type="entry name" value="Anticodon_Ia_Val"/>
</dbReference>
<feature type="short sequence motif" description="'HIGH' region" evidence="8">
    <location>
        <begin position="62"/>
        <end position="72"/>
    </location>
</feature>
<evidence type="ECO:0000256" key="5">
    <source>
        <dbReference type="ARBA" id="ARBA00022917"/>
    </source>
</evidence>
<protein>
    <recommendedName>
        <fullName evidence="8">Valine--tRNA ligase</fullName>
        <ecNumber evidence="8">6.1.1.9</ecNumber>
    </recommendedName>
    <alternativeName>
        <fullName evidence="8">Valyl-tRNA synthetase</fullName>
        <shortName evidence="8">ValRS</shortName>
    </alternativeName>
</protein>
<evidence type="ECO:0000256" key="2">
    <source>
        <dbReference type="ARBA" id="ARBA00022598"/>
    </source>
</evidence>
<comment type="similarity">
    <text evidence="8">Belongs to the class-I aminoacyl-tRNA synthetase family. ValS type 2 subfamily.</text>
</comment>
<dbReference type="PANTHER" id="PTHR11946:SF93">
    <property type="entry name" value="VALINE--TRNA LIGASE, CHLOROPLASTIC_MITOCHONDRIAL 2"/>
    <property type="match status" value="1"/>
</dbReference>
<dbReference type="PRINTS" id="PR00986">
    <property type="entry name" value="TRNASYNTHVAL"/>
</dbReference>
<dbReference type="Gene3D" id="1.10.730.10">
    <property type="entry name" value="Isoleucyl-tRNA Synthetase, Domain 1"/>
    <property type="match status" value="1"/>
</dbReference>
<reference evidence="13" key="1">
    <citation type="submission" date="2016-10" db="EMBL/GenBank/DDBJ databases">
        <authorList>
            <person name="Varghese N."/>
            <person name="Submissions S."/>
        </authorList>
    </citation>
    <scope>NUCLEOTIDE SEQUENCE [LARGE SCALE GENOMIC DNA]</scope>
    <source>
        <strain evidence="13">DSM 22127</strain>
    </source>
</reference>
<dbReference type="Pfam" id="PF08264">
    <property type="entry name" value="Anticodon_1"/>
    <property type="match status" value="1"/>
</dbReference>
<evidence type="ECO:0000259" key="10">
    <source>
        <dbReference type="Pfam" id="PF00133"/>
    </source>
</evidence>
<dbReference type="InterPro" id="IPR009008">
    <property type="entry name" value="Val/Leu/Ile-tRNA-synth_edit"/>
</dbReference>
<dbReference type="EMBL" id="LT629757">
    <property type="protein sequence ID" value="SDR77548.1"/>
    <property type="molecule type" value="Genomic_DNA"/>
</dbReference>
<dbReference type="InterPro" id="IPR022874">
    <property type="entry name" value="Valine-tRNA_ligase_type_2"/>
</dbReference>
<proteinExistence type="inferred from homology"/>
<dbReference type="GO" id="GO:0005524">
    <property type="term" value="F:ATP binding"/>
    <property type="evidence" value="ECO:0007669"/>
    <property type="project" value="UniProtKB-UniRule"/>
</dbReference>
<dbReference type="InterPro" id="IPR013155">
    <property type="entry name" value="M/V/L/I-tRNA-synth_anticd-bd"/>
</dbReference>
<comment type="subcellular location">
    <subcellularLocation>
        <location evidence="8">Cytoplasm</location>
    </subcellularLocation>
</comment>
<evidence type="ECO:0000256" key="8">
    <source>
        <dbReference type="HAMAP-Rule" id="MF_02005"/>
    </source>
</evidence>
<comment type="catalytic activity">
    <reaction evidence="7 8">
        <text>tRNA(Val) + L-valine + ATP = L-valyl-tRNA(Val) + AMP + diphosphate</text>
        <dbReference type="Rhea" id="RHEA:10704"/>
        <dbReference type="Rhea" id="RHEA-COMP:9672"/>
        <dbReference type="Rhea" id="RHEA-COMP:9708"/>
        <dbReference type="ChEBI" id="CHEBI:30616"/>
        <dbReference type="ChEBI" id="CHEBI:33019"/>
        <dbReference type="ChEBI" id="CHEBI:57762"/>
        <dbReference type="ChEBI" id="CHEBI:78442"/>
        <dbReference type="ChEBI" id="CHEBI:78537"/>
        <dbReference type="ChEBI" id="CHEBI:456215"/>
        <dbReference type="EC" id="6.1.1.9"/>
    </reaction>
</comment>
<comment type="domain">
    <text evidence="8">ValRS has two distinct active sites: one for aminoacylation and one for editing. The misactivated threonine is translocated from the active site to the editing site.</text>
</comment>
<evidence type="ECO:0000313" key="12">
    <source>
        <dbReference type="EMBL" id="SDR77548.1"/>
    </source>
</evidence>
<dbReference type="GO" id="GO:0005829">
    <property type="term" value="C:cytosol"/>
    <property type="evidence" value="ECO:0007669"/>
    <property type="project" value="TreeGrafter"/>
</dbReference>
<name>A0A1H1LSG5_9ACTN</name>
<dbReference type="STRING" id="642780.SAMN04488570_0345"/>
<comment type="function">
    <text evidence="8">Catalyzes the attachment of valine to tRNA(Val). As ValRS can inadvertently accommodate and process structurally similar amino acids such as threonine, to avoid such errors, it has a 'posttransfer' editing activity that hydrolyzes mischarged Thr-tRNA(Val) in a tRNA-dependent manner.</text>
</comment>
<keyword evidence="1 8" id="KW-0963">Cytoplasm</keyword>
<evidence type="ECO:0000259" key="11">
    <source>
        <dbReference type="Pfam" id="PF08264"/>
    </source>
</evidence>
<evidence type="ECO:0000256" key="1">
    <source>
        <dbReference type="ARBA" id="ARBA00022490"/>
    </source>
</evidence>